<dbReference type="GeneID" id="22577351"/>
<sequence>MDQTKLFQDFACSVRCESRNTVVFVACPKGGRYGDVRKTLAGLLQRPFNSVHVAPPVGDFAVPLDDDQVVEPAENEVIVPARILKATEQGGWEFE</sequence>
<gene>
    <name evidence="1" type="ORF">LPMP_302980</name>
</gene>
<reference evidence="1 2" key="1">
    <citation type="journal article" date="2015" name="Sci. Rep.">
        <title>The genome of Leishmania panamensis: insights into genomics of the L. (Viannia) subgenus.</title>
        <authorList>
            <person name="Llanes A."/>
            <person name="Restrepo C.M."/>
            <person name="Vecchio G.D."/>
            <person name="Anguizola F.J."/>
            <person name="Lleonart R."/>
        </authorList>
    </citation>
    <scope>NUCLEOTIDE SEQUENCE [LARGE SCALE GENOMIC DNA]</scope>
    <source>
        <strain evidence="1 2">MHOM/PA/94/PSC-1</strain>
    </source>
</reference>
<dbReference type="eggNOG" id="ENOG502SPIN">
    <property type="taxonomic scope" value="Eukaryota"/>
</dbReference>
<dbReference type="KEGG" id="lpan:LPMP_302980"/>
<organism evidence="1 2">
    <name type="scientific">Leishmania panamensis</name>
    <dbReference type="NCBI Taxonomy" id="5679"/>
    <lineage>
        <taxon>Eukaryota</taxon>
        <taxon>Discoba</taxon>
        <taxon>Euglenozoa</taxon>
        <taxon>Kinetoplastea</taxon>
        <taxon>Metakinetoplastina</taxon>
        <taxon>Trypanosomatida</taxon>
        <taxon>Trypanosomatidae</taxon>
        <taxon>Leishmaniinae</taxon>
        <taxon>Leishmania</taxon>
        <taxon>Leishmania guyanensis species complex</taxon>
    </lineage>
</organism>
<dbReference type="RefSeq" id="XP_010701320.1">
    <property type="nucleotide sequence ID" value="XM_010703018.1"/>
</dbReference>
<protein>
    <submittedName>
        <fullName evidence="1">Uncharacterized protein</fullName>
    </submittedName>
</protein>
<accession>A0A088RYY6</accession>
<name>A0A088RYY6_LEIPA</name>
<keyword evidence="2" id="KW-1185">Reference proteome</keyword>
<dbReference type="EMBL" id="CP009399">
    <property type="protein sequence ID" value="AIO00520.1"/>
    <property type="molecule type" value="Genomic_DNA"/>
</dbReference>
<evidence type="ECO:0000313" key="2">
    <source>
        <dbReference type="Proteomes" id="UP000063063"/>
    </source>
</evidence>
<dbReference type="AlphaFoldDB" id="A0A088RYY6"/>
<proteinExistence type="predicted"/>
<dbReference type="VEuPathDB" id="TriTrypDB:LPAL13_300034500"/>
<dbReference type="VEuPathDB" id="TriTrypDB:LPMP_302980"/>
<evidence type="ECO:0000313" key="1">
    <source>
        <dbReference type="EMBL" id="AIO00520.1"/>
    </source>
</evidence>
<dbReference type="Proteomes" id="UP000063063">
    <property type="component" value="Chromosome 30"/>
</dbReference>
<dbReference type="OrthoDB" id="275833at2759"/>